<keyword evidence="2" id="KW-1185">Reference proteome</keyword>
<gene>
    <name evidence="1" type="ORF">ACOLOM_LOCUS13534</name>
</gene>
<accession>A0ACA9QWR6</accession>
<feature type="non-terminal residue" evidence="1">
    <location>
        <position position="1"/>
    </location>
</feature>
<comment type="caution">
    <text evidence="1">The sequence shown here is derived from an EMBL/GenBank/DDBJ whole genome shotgun (WGS) entry which is preliminary data.</text>
</comment>
<dbReference type="Proteomes" id="UP000789525">
    <property type="component" value="Unassembled WGS sequence"/>
</dbReference>
<protein>
    <submittedName>
        <fullName evidence="1">11667_t:CDS:1</fullName>
    </submittedName>
</protein>
<name>A0ACA9QWR6_9GLOM</name>
<sequence>YPDHAKNIHMLLDCKWFKREKYEELKSGKLFNKNKKNEKMIYRYYK</sequence>
<organism evidence="1 2">
    <name type="scientific">Acaulospora colombiana</name>
    <dbReference type="NCBI Taxonomy" id="27376"/>
    <lineage>
        <taxon>Eukaryota</taxon>
        <taxon>Fungi</taxon>
        <taxon>Fungi incertae sedis</taxon>
        <taxon>Mucoromycota</taxon>
        <taxon>Glomeromycotina</taxon>
        <taxon>Glomeromycetes</taxon>
        <taxon>Diversisporales</taxon>
        <taxon>Acaulosporaceae</taxon>
        <taxon>Acaulospora</taxon>
    </lineage>
</organism>
<evidence type="ECO:0000313" key="2">
    <source>
        <dbReference type="Proteomes" id="UP000789525"/>
    </source>
</evidence>
<reference evidence="1" key="1">
    <citation type="submission" date="2021-06" db="EMBL/GenBank/DDBJ databases">
        <authorList>
            <person name="Kallberg Y."/>
            <person name="Tangrot J."/>
            <person name="Rosling A."/>
        </authorList>
    </citation>
    <scope>NUCLEOTIDE SEQUENCE</scope>
    <source>
        <strain evidence="1">CL356</strain>
    </source>
</reference>
<proteinExistence type="predicted"/>
<dbReference type="EMBL" id="CAJVPT010062713">
    <property type="protein sequence ID" value="CAG8767402.1"/>
    <property type="molecule type" value="Genomic_DNA"/>
</dbReference>
<evidence type="ECO:0000313" key="1">
    <source>
        <dbReference type="EMBL" id="CAG8767402.1"/>
    </source>
</evidence>